<dbReference type="InterPro" id="IPR043129">
    <property type="entry name" value="ATPase_NBD"/>
</dbReference>
<comment type="similarity">
    <text evidence="1">Belongs to the ROK (NagC/XylR) family.</text>
</comment>
<evidence type="ECO:0000313" key="3">
    <source>
        <dbReference type="EMBL" id="VFK02323.1"/>
    </source>
</evidence>
<sequence>MAKKGYEKKYWVGVDLGGTKLLGIVFDKDFESQGQERIKTKAQGGKQAGVERMIALIRAAMEKANLKPEQLLGIGVGCPGPLALDTGVILEMPNLGWKNTPVREGLEKAFNCPVAVLNDVDAGIYGEWRFGAAMDARCAIGVFPGTGIGGGCVYQGDVILGKNGSCMEIGHIPVVENGPLCGCGQRGCLEAVASRLAISAAVAVAAYRGEAPHLLSAAGTDLSNIRSALLAASIKAGDTAVEKIVRDAARRIGWACAGVVNLLAPDIIVLGGGLVEALPKLFQQEVEKAARDRVMPAYRESFRVVPAKLGDDATALGAAAWAGHVLRRSVRK</sequence>
<dbReference type="CDD" id="cd23763">
    <property type="entry name" value="ASKHA_ATPase_ROK"/>
    <property type="match status" value="1"/>
</dbReference>
<dbReference type="GO" id="GO:0016301">
    <property type="term" value="F:kinase activity"/>
    <property type="evidence" value="ECO:0007669"/>
    <property type="project" value="UniProtKB-KW"/>
</dbReference>
<dbReference type="SUPFAM" id="SSF53067">
    <property type="entry name" value="Actin-like ATPase domain"/>
    <property type="match status" value="1"/>
</dbReference>
<proteinExistence type="inferred from homology"/>
<gene>
    <name evidence="3" type="ORF">BECKH772A_GA0070896_102651</name>
    <name evidence="2" type="ORF">BECKH772B_GA0070898_102711</name>
    <name evidence="4" type="ORF">BECKH772C_GA0070978_102671</name>
</gene>
<accession>A0A450VC13</accession>
<reference evidence="3" key="1">
    <citation type="submission" date="2019-02" db="EMBL/GenBank/DDBJ databases">
        <authorList>
            <person name="Gruber-Vodicka R. H."/>
            <person name="Seah K. B. B."/>
        </authorList>
    </citation>
    <scope>NUCLEOTIDE SEQUENCE</scope>
    <source>
        <strain evidence="4">BECK_SA2B12</strain>
        <strain evidence="3">BECK_SA2B15</strain>
        <strain evidence="2">BECK_SA2B20</strain>
    </source>
</reference>
<protein>
    <submittedName>
        <fullName evidence="3">Glucokinase</fullName>
    </submittedName>
</protein>
<dbReference type="EMBL" id="CAADFI010000271">
    <property type="protein sequence ID" value="VFK02287.1"/>
    <property type="molecule type" value="Genomic_DNA"/>
</dbReference>
<dbReference type="PANTHER" id="PTHR18964">
    <property type="entry name" value="ROK (REPRESSOR, ORF, KINASE) FAMILY"/>
    <property type="match status" value="1"/>
</dbReference>
<evidence type="ECO:0000256" key="1">
    <source>
        <dbReference type="ARBA" id="ARBA00006479"/>
    </source>
</evidence>
<dbReference type="PANTHER" id="PTHR18964:SF149">
    <property type="entry name" value="BIFUNCTIONAL UDP-N-ACETYLGLUCOSAMINE 2-EPIMERASE_N-ACETYLMANNOSAMINE KINASE"/>
    <property type="match status" value="1"/>
</dbReference>
<dbReference type="Gene3D" id="3.30.420.40">
    <property type="match status" value="2"/>
</dbReference>
<dbReference type="Pfam" id="PF00480">
    <property type="entry name" value="ROK"/>
    <property type="match status" value="1"/>
</dbReference>
<dbReference type="AlphaFoldDB" id="A0A450VC13"/>
<dbReference type="EMBL" id="CAADFJ010000267">
    <property type="protein sequence ID" value="VFK05399.1"/>
    <property type="molecule type" value="Genomic_DNA"/>
</dbReference>
<name>A0A450VC13_9GAMM</name>
<dbReference type="EMBL" id="CAADFG010000265">
    <property type="protein sequence ID" value="VFK02323.1"/>
    <property type="molecule type" value="Genomic_DNA"/>
</dbReference>
<organism evidence="3">
    <name type="scientific">Candidatus Kentrum eta</name>
    <dbReference type="NCBI Taxonomy" id="2126337"/>
    <lineage>
        <taxon>Bacteria</taxon>
        <taxon>Pseudomonadati</taxon>
        <taxon>Pseudomonadota</taxon>
        <taxon>Gammaproteobacteria</taxon>
        <taxon>Candidatus Kentrum</taxon>
    </lineage>
</organism>
<evidence type="ECO:0000313" key="4">
    <source>
        <dbReference type="EMBL" id="VFK05399.1"/>
    </source>
</evidence>
<evidence type="ECO:0000313" key="2">
    <source>
        <dbReference type="EMBL" id="VFK02287.1"/>
    </source>
</evidence>
<keyword evidence="3" id="KW-0808">Transferase</keyword>
<keyword evidence="3" id="KW-0418">Kinase</keyword>
<dbReference type="InterPro" id="IPR000600">
    <property type="entry name" value="ROK"/>
</dbReference>